<evidence type="ECO:0000313" key="8">
    <source>
        <dbReference type="EMBL" id="TID13934.1"/>
    </source>
</evidence>
<reference evidence="8 9" key="1">
    <citation type="submission" date="2019-04" db="EMBL/GenBank/DDBJ databases">
        <title>High contiguity whole genome sequence and gene annotation resource for two Venturia nashicola isolates.</title>
        <authorList>
            <person name="Prokchorchik M."/>
            <person name="Won K."/>
            <person name="Lee Y."/>
            <person name="Choi E.D."/>
            <person name="Segonzac C."/>
            <person name="Sohn K.H."/>
        </authorList>
    </citation>
    <scope>NUCLEOTIDE SEQUENCE [LARGE SCALE GENOMIC DNA]</scope>
    <source>
        <strain evidence="8 9">PRI2</strain>
    </source>
</reference>
<keyword evidence="5 6" id="KW-0472">Membrane</keyword>
<name>A0A4Z1P136_9PEZI</name>
<feature type="transmembrane region" description="Helical" evidence="6">
    <location>
        <begin position="41"/>
        <end position="58"/>
    </location>
</feature>
<evidence type="ECO:0000256" key="3">
    <source>
        <dbReference type="ARBA" id="ARBA00022692"/>
    </source>
</evidence>
<feature type="transmembrane region" description="Helical" evidence="6">
    <location>
        <begin position="291"/>
        <end position="313"/>
    </location>
</feature>
<organism evidence="8 9">
    <name type="scientific">Venturia nashicola</name>
    <dbReference type="NCBI Taxonomy" id="86259"/>
    <lineage>
        <taxon>Eukaryota</taxon>
        <taxon>Fungi</taxon>
        <taxon>Dikarya</taxon>
        <taxon>Ascomycota</taxon>
        <taxon>Pezizomycotina</taxon>
        <taxon>Dothideomycetes</taxon>
        <taxon>Pleosporomycetidae</taxon>
        <taxon>Venturiales</taxon>
        <taxon>Venturiaceae</taxon>
        <taxon>Venturia</taxon>
    </lineage>
</organism>
<dbReference type="Pfam" id="PF07690">
    <property type="entry name" value="MFS_1"/>
    <property type="match status" value="1"/>
</dbReference>
<dbReference type="FunFam" id="1.20.1250.20:FF:000068">
    <property type="entry name" value="MFS general substrate transporter"/>
    <property type="match status" value="1"/>
</dbReference>
<dbReference type="PANTHER" id="PTHR43791">
    <property type="entry name" value="PERMEASE-RELATED"/>
    <property type="match status" value="1"/>
</dbReference>
<keyword evidence="4 6" id="KW-1133">Transmembrane helix</keyword>
<sequence>MDAAKHGSIESENIAMHDTAAAAGAHSGLDGLAEKRLLRKVDFHVIPVLTLLFLMAFLDRSNIGRFPRTNPWTGHWLTWQPPGNAKIQGLEKDLKMKGNDYNVALFVFFIPYILFEVPSNMIIKRVAPSKYLSGIMVCWGVATMGQGLVESFGGLVAMRFLIGLFEAGFFPGCVYIISMYYKRYELQRRFTVFFSASIMAGAIGGLLAYGIAHMDGVRGYKAWRWIFIIEGLMTILVGLISYFFIVDWPQQAKFLNAEERALLMARLASDAGDANMNRLDKRAAKRIFADWKVYCGLVMYFGVVNSGYATSFFIPTILHEMGFKAVDAQARTVPIFVVATICALATAWATDRARHRYAFTILGLVVASIGYVVLLAQNGLPVGIKYFACFLIVAGTFITQPVCIAWIANCMSGHYKRSVSSAMQIGFGNAGGIVASNVFLPTEKPFYKTGFGTTLGLLGICALACTLLFFGARAENRRRDRGERDWRLQAEDADNLGDDHPHFRYAT</sequence>
<feature type="transmembrane region" description="Helical" evidence="6">
    <location>
        <begin position="101"/>
        <end position="119"/>
    </location>
</feature>
<dbReference type="GO" id="GO:0022857">
    <property type="term" value="F:transmembrane transporter activity"/>
    <property type="evidence" value="ECO:0007669"/>
    <property type="project" value="InterPro"/>
</dbReference>
<feature type="domain" description="Major facilitator superfamily (MFS) profile" evidence="7">
    <location>
        <begin position="45"/>
        <end position="477"/>
    </location>
</feature>
<evidence type="ECO:0000256" key="1">
    <source>
        <dbReference type="ARBA" id="ARBA00004141"/>
    </source>
</evidence>
<evidence type="ECO:0000313" key="9">
    <source>
        <dbReference type="Proteomes" id="UP000298493"/>
    </source>
</evidence>
<dbReference type="Proteomes" id="UP000298493">
    <property type="component" value="Unassembled WGS sequence"/>
</dbReference>
<comment type="caution">
    <text evidence="8">The sequence shown here is derived from an EMBL/GenBank/DDBJ whole genome shotgun (WGS) entry which is preliminary data.</text>
</comment>
<protein>
    <submittedName>
        <fullName evidence="8">Protein argonaute</fullName>
    </submittedName>
</protein>
<feature type="transmembrane region" description="Helical" evidence="6">
    <location>
        <begin position="223"/>
        <end position="245"/>
    </location>
</feature>
<keyword evidence="3 6" id="KW-0812">Transmembrane</keyword>
<feature type="transmembrane region" description="Helical" evidence="6">
    <location>
        <begin position="190"/>
        <end position="211"/>
    </location>
</feature>
<evidence type="ECO:0000256" key="4">
    <source>
        <dbReference type="ARBA" id="ARBA00022989"/>
    </source>
</evidence>
<feature type="transmembrane region" description="Helical" evidence="6">
    <location>
        <begin position="383"/>
        <end position="407"/>
    </location>
</feature>
<dbReference type="EMBL" id="SNSC02000024">
    <property type="protein sequence ID" value="TID13934.1"/>
    <property type="molecule type" value="Genomic_DNA"/>
</dbReference>
<dbReference type="PANTHER" id="PTHR43791:SF52">
    <property type="entry name" value="TRANSPORTER, PUTATIVE (AFU_ORTHOLOGUE AFUA_1G11820)-RELATED"/>
    <property type="match status" value="1"/>
</dbReference>
<dbReference type="InterPro" id="IPR020846">
    <property type="entry name" value="MFS_dom"/>
</dbReference>
<evidence type="ECO:0000256" key="5">
    <source>
        <dbReference type="ARBA" id="ARBA00023136"/>
    </source>
</evidence>
<evidence type="ECO:0000256" key="2">
    <source>
        <dbReference type="ARBA" id="ARBA00022448"/>
    </source>
</evidence>
<evidence type="ECO:0000259" key="7">
    <source>
        <dbReference type="PROSITE" id="PS50850"/>
    </source>
</evidence>
<proteinExistence type="predicted"/>
<dbReference type="InterPro" id="IPR036259">
    <property type="entry name" value="MFS_trans_sf"/>
</dbReference>
<dbReference type="OrthoDB" id="19923at2759"/>
<feature type="transmembrane region" description="Helical" evidence="6">
    <location>
        <begin position="155"/>
        <end position="178"/>
    </location>
</feature>
<dbReference type="Gene3D" id="1.20.1250.20">
    <property type="entry name" value="MFS general substrate transporter like domains"/>
    <property type="match status" value="2"/>
</dbReference>
<evidence type="ECO:0000256" key="6">
    <source>
        <dbReference type="SAM" id="Phobius"/>
    </source>
</evidence>
<keyword evidence="2" id="KW-0813">Transport</keyword>
<dbReference type="InterPro" id="IPR011701">
    <property type="entry name" value="MFS"/>
</dbReference>
<feature type="transmembrane region" description="Helical" evidence="6">
    <location>
        <begin position="419"/>
        <end position="439"/>
    </location>
</feature>
<feature type="transmembrane region" description="Helical" evidence="6">
    <location>
        <begin position="333"/>
        <end position="350"/>
    </location>
</feature>
<dbReference type="AlphaFoldDB" id="A0A4Z1P136"/>
<feature type="transmembrane region" description="Helical" evidence="6">
    <location>
        <begin position="357"/>
        <end position="377"/>
    </location>
</feature>
<dbReference type="SUPFAM" id="SSF103473">
    <property type="entry name" value="MFS general substrate transporter"/>
    <property type="match status" value="1"/>
</dbReference>
<gene>
    <name evidence="8" type="ORF">E6O75_ATG07166</name>
</gene>
<dbReference type="GO" id="GO:0016020">
    <property type="term" value="C:membrane"/>
    <property type="evidence" value="ECO:0007669"/>
    <property type="project" value="UniProtKB-SubCell"/>
</dbReference>
<keyword evidence="9" id="KW-1185">Reference proteome</keyword>
<feature type="transmembrane region" description="Helical" evidence="6">
    <location>
        <begin position="451"/>
        <end position="472"/>
    </location>
</feature>
<accession>A0A4Z1P136</accession>
<comment type="subcellular location">
    <subcellularLocation>
        <location evidence="1">Membrane</location>
        <topology evidence="1">Multi-pass membrane protein</topology>
    </subcellularLocation>
</comment>
<dbReference type="FunFam" id="1.20.1250.20:FF:000034">
    <property type="entry name" value="MFS general substrate transporter"/>
    <property type="match status" value="1"/>
</dbReference>
<dbReference type="PROSITE" id="PS50850">
    <property type="entry name" value="MFS"/>
    <property type="match status" value="1"/>
</dbReference>